<keyword evidence="8" id="KW-0239">DNA-directed DNA polymerase</keyword>
<dbReference type="GO" id="GO:0003677">
    <property type="term" value="F:DNA binding"/>
    <property type="evidence" value="ECO:0007669"/>
    <property type="project" value="UniProtKB-KW"/>
</dbReference>
<dbReference type="InterPro" id="IPR022634">
    <property type="entry name" value="DNA_polIII_beta_N"/>
</dbReference>
<dbReference type="EMBL" id="PXNQ02000007">
    <property type="protein sequence ID" value="RNF34194.1"/>
    <property type="molecule type" value="Genomic_DNA"/>
</dbReference>
<gene>
    <name evidence="13" type="ORF">A7A09_012375</name>
</gene>
<evidence type="ECO:0000259" key="12">
    <source>
        <dbReference type="Pfam" id="PF00712"/>
    </source>
</evidence>
<name>A0A3R7NXA7_9RHOB</name>
<keyword evidence="14" id="KW-1185">Reference proteome</keyword>
<evidence type="ECO:0000256" key="2">
    <source>
        <dbReference type="ARBA" id="ARBA00010752"/>
    </source>
</evidence>
<evidence type="ECO:0000256" key="7">
    <source>
        <dbReference type="ARBA" id="ARBA00022705"/>
    </source>
</evidence>
<comment type="similarity">
    <text evidence="2">Belongs to the beta sliding clamp family.</text>
</comment>
<dbReference type="OrthoDB" id="8421503at2"/>
<evidence type="ECO:0000256" key="3">
    <source>
        <dbReference type="ARBA" id="ARBA00021035"/>
    </source>
</evidence>
<evidence type="ECO:0000256" key="5">
    <source>
        <dbReference type="ARBA" id="ARBA00022679"/>
    </source>
</evidence>
<evidence type="ECO:0000256" key="8">
    <source>
        <dbReference type="ARBA" id="ARBA00022932"/>
    </source>
</evidence>
<dbReference type="AlphaFoldDB" id="A0A3R7NXA7"/>
<dbReference type="Gene3D" id="3.10.150.10">
    <property type="entry name" value="DNA Polymerase III, subunit A, domain 2"/>
    <property type="match status" value="1"/>
</dbReference>
<keyword evidence="5" id="KW-0808">Transferase</keyword>
<organism evidence="13 14">
    <name type="scientific">Paracoccus methylarcula</name>
    <dbReference type="NCBI Taxonomy" id="72022"/>
    <lineage>
        <taxon>Bacteria</taxon>
        <taxon>Pseudomonadati</taxon>
        <taxon>Pseudomonadota</taxon>
        <taxon>Alphaproteobacteria</taxon>
        <taxon>Rhodobacterales</taxon>
        <taxon>Paracoccaceae</taxon>
        <taxon>Paracoccus</taxon>
    </lineage>
</organism>
<dbReference type="GO" id="GO:0009360">
    <property type="term" value="C:DNA polymerase III complex"/>
    <property type="evidence" value="ECO:0007669"/>
    <property type="project" value="InterPro"/>
</dbReference>
<proteinExistence type="inferred from homology"/>
<evidence type="ECO:0000256" key="4">
    <source>
        <dbReference type="ARBA" id="ARBA00022490"/>
    </source>
</evidence>
<dbReference type="Gene3D" id="3.70.10.10">
    <property type="match status" value="1"/>
</dbReference>
<dbReference type="SUPFAM" id="SSF55979">
    <property type="entry name" value="DNA clamp"/>
    <property type="match status" value="1"/>
</dbReference>
<dbReference type="InterPro" id="IPR001001">
    <property type="entry name" value="DNA_polIII_beta"/>
</dbReference>
<keyword evidence="9" id="KW-0238">DNA-binding</keyword>
<dbReference type="Proteomes" id="UP000238137">
    <property type="component" value="Unassembled WGS sequence"/>
</dbReference>
<comment type="caution">
    <text evidence="13">The sequence shown here is derived from an EMBL/GenBank/DDBJ whole genome shotgun (WGS) entry which is preliminary data.</text>
</comment>
<evidence type="ECO:0000256" key="11">
    <source>
        <dbReference type="ARBA" id="ARBA00033276"/>
    </source>
</evidence>
<accession>A0A3R7NXA7</accession>
<keyword evidence="6" id="KW-0548">Nucleotidyltransferase</keyword>
<evidence type="ECO:0000256" key="1">
    <source>
        <dbReference type="ARBA" id="ARBA00004496"/>
    </source>
</evidence>
<evidence type="ECO:0000256" key="6">
    <source>
        <dbReference type="ARBA" id="ARBA00022695"/>
    </source>
</evidence>
<dbReference type="Pfam" id="PF00712">
    <property type="entry name" value="DNA_pol3_beta"/>
    <property type="match status" value="1"/>
</dbReference>
<dbReference type="GO" id="GO:0006271">
    <property type="term" value="P:DNA strand elongation involved in DNA replication"/>
    <property type="evidence" value="ECO:0007669"/>
    <property type="project" value="TreeGrafter"/>
</dbReference>
<reference evidence="13" key="1">
    <citation type="submission" date="2018-05" db="EMBL/GenBank/DDBJ databases">
        <title>Reclassification of Methylarcula marina and Methylarcula terricola as Paracoccus methylarcula sp.nov., comb.nov. and Paracoccus terricola comb.nov.</title>
        <authorList>
            <person name="Shmareva M.N."/>
            <person name="Doronina N.V."/>
            <person name="Vasilenko O.V."/>
            <person name="Tarlachkov S.V."/>
            <person name="Trotsenko Y.A."/>
        </authorList>
    </citation>
    <scope>NUCLEOTIDE SEQUENCE [LARGE SCALE GENOMIC DNA]</scope>
    <source>
        <strain evidence="13">VKM B-2159</strain>
    </source>
</reference>
<evidence type="ECO:0000313" key="14">
    <source>
        <dbReference type="Proteomes" id="UP000238137"/>
    </source>
</evidence>
<dbReference type="GO" id="GO:0005737">
    <property type="term" value="C:cytoplasm"/>
    <property type="evidence" value="ECO:0007669"/>
    <property type="project" value="UniProtKB-SubCell"/>
</dbReference>
<dbReference type="PANTHER" id="PTHR30478:SF0">
    <property type="entry name" value="BETA SLIDING CLAMP"/>
    <property type="match status" value="1"/>
</dbReference>
<evidence type="ECO:0000256" key="9">
    <source>
        <dbReference type="ARBA" id="ARBA00023125"/>
    </source>
</evidence>
<protein>
    <recommendedName>
        <fullName evidence="3">Beta sliding clamp</fullName>
    </recommendedName>
    <alternativeName>
        <fullName evidence="11">Beta-clamp processivity factor</fullName>
    </alternativeName>
    <alternativeName>
        <fullName evidence="10">DNA polymerase III beta sliding clamp subunit</fullName>
    </alternativeName>
</protein>
<feature type="domain" description="DNA polymerase III beta sliding clamp N-terminal" evidence="12">
    <location>
        <begin position="12"/>
        <end position="88"/>
    </location>
</feature>
<comment type="subcellular location">
    <subcellularLocation>
        <location evidence="1">Cytoplasm</location>
    </subcellularLocation>
</comment>
<dbReference type="PANTHER" id="PTHR30478">
    <property type="entry name" value="DNA POLYMERASE III SUBUNIT BETA"/>
    <property type="match status" value="1"/>
</dbReference>
<evidence type="ECO:0000256" key="10">
    <source>
        <dbReference type="ARBA" id="ARBA00030988"/>
    </source>
</evidence>
<dbReference type="InterPro" id="IPR046938">
    <property type="entry name" value="DNA_clamp_sf"/>
</dbReference>
<keyword evidence="7" id="KW-0235">DNA replication</keyword>
<dbReference type="GO" id="GO:0003887">
    <property type="term" value="F:DNA-directed DNA polymerase activity"/>
    <property type="evidence" value="ECO:0007669"/>
    <property type="project" value="UniProtKB-KW"/>
</dbReference>
<keyword evidence="4" id="KW-0963">Cytoplasm</keyword>
<dbReference type="GO" id="GO:0008408">
    <property type="term" value="F:3'-5' exonuclease activity"/>
    <property type="evidence" value="ECO:0007669"/>
    <property type="project" value="InterPro"/>
</dbReference>
<sequence length="193" mass="21530">MMNVQTKIKQTTIETKALRNALALVKPIMQKAHRWTIPVLGTVRVSIVGDTGVITATDLNREMAVSFPAEGEPIDFLIQPRFLEHVLKHGGPSVEISRGEWKYSTTTFPAIVLKSGELTARINEIIQPEDFPKSMFDQRPFEQPQEIEASAFRYALDACAPSISDEETRYYLNGVYLEAWTAICAWSAPTGTG</sequence>
<evidence type="ECO:0000313" key="13">
    <source>
        <dbReference type="EMBL" id="RNF34194.1"/>
    </source>
</evidence>